<dbReference type="STRING" id="3760.A0A251NW00"/>
<proteinExistence type="inferred from homology"/>
<dbReference type="FunFam" id="2.60.120.330:FF:000079">
    <property type="entry name" value="Protein SRG1"/>
    <property type="match status" value="1"/>
</dbReference>
<dbReference type="GO" id="GO:0016491">
    <property type="term" value="F:oxidoreductase activity"/>
    <property type="evidence" value="ECO:0007669"/>
    <property type="project" value="UniProtKB-KW"/>
</dbReference>
<gene>
    <name evidence="7" type="ORF">PRUPE_6G258700</name>
</gene>
<dbReference type="Proteomes" id="UP000006882">
    <property type="component" value="Chromosome G6"/>
</dbReference>
<dbReference type="EMBL" id="CM007656">
    <property type="protein sequence ID" value="ONI03468.1"/>
    <property type="molecule type" value="Genomic_DNA"/>
</dbReference>
<evidence type="ECO:0000256" key="5">
    <source>
        <dbReference type="RuleBase" id="RU003682"/>
    </source>
</evidence>
<dbReference type="InterPro" id="IPR005123">
    <property type="entry name" value="Oxoglu/Fe-dep_dioxygenase_dom"/>
</dbReference>
<dbReference type="GO" id="GO:0031418">
    <property type="term" value="F:L-ascorbic acid binding"/>
    <property type="evidence" value="ECO:0007669"/>
    <property type="project" value="UniProtKB-KW"/>
</dbReference>
<accession>A0A251NW00</accession>
<sequence>MSSTPDIAFAPNVQEIVRSDPSQIPENFLIIRNEEEGKSNNTADTCHLSSEIPIVDLSLLSRGHKEELNKLDQACKEWGFFQVVNHGVATEVLQEMKDATAKFFELPLEEKNKIRMPSDDFQGYGQAYAASQGQTLDWSDALFLSVYPSHHRKLKFWPTSPEGFKDAIEAYSSGVKRVGDELLRSLSCTLGMEKDALLKLHQEVVQVLRVNYYPTCHMPDKVLGLSPHSDTGTITILMQEDNVTGLQIRKEGEWVPVKPIPNALVVNVGDVIEILSNGKYKSIEHRAVTTETKARISYASFLLPHLDVEVEPFDHIVEALGTRRYKKVKYGDYLGNSLKGKLKGKAHIETAKIGS</sequence>
<feature type="domain" description="Fe2OG dioxygenase" evidence="6">
    <location>
        <begin position="203"/>
        <end position="304"/>
    </location>
</feature>
<reference evidence="7 8" key="1">
    <citation type="journal article" date="2013" name="Nat. Genet.">
        <title>The high-quality draft genome of peach (Prunus persica) identifies unique patterns of genetic diversity, domestication and genome evolution.</title>
        <authorList>
            <consortium name="International Peach Genome Initiative"/>
            <person name="Verde I."/>
            <person name="Abbott A.G."/>
            <person name="Scalabrin S."/>
            <person name="Jung S."/>
            <person name="Shu S."/>
            <person name="Marroni F."/>
            <person name="Zhebentyayeva T."/>
            <person name="Dettori M.T."/>
            <person name="Grimwood J."/>
            <person name="Cattonaro F."/>
            <person name="Zuccolo A."/>
            <person name="Rossini L."/>
            <person name="Jenkins J."/>
            <person name="Vendramin E."/>
            <person name="Meisel L.A."/>
            <person name="Decroocq V."/>
            <person name="Sosinski B."/>
            <person name="Prochnik S."/>
            <person name="Mitros T."/>
            <person name="Policriti A."/>
            <person name="Cipriani G."/>
            <person name="Dondini L."/>
            <person name="Ficklin S."/>
            <person name="Goodstein D.M."/>
            <person name="Xuan P."/>
            <person name="Del Fabbro C."/>
            <person name="Aramini V."/>
            <person name="Copetti D."/>
            <person name="Gonzalez S."/>
            <person name="Horner D.S."/>
            <person name="Falchi R."/>
            <person name="Lucas S."/>
            <person name="Mica E."/>
            <person name="Maldonado J."/>
            <person name="Lazzari B."/>
            <person name="Bielenberg D."/>
            <person name="Pirona R."/>
            <person name="Miculan M."/>
            <person name="Barakat A."/>
            <person name="Testolin R."/>
            <person name="Stella A."/>
            <person name="Tartarini S."/>
            <person name="Tonutti P."/>
            <person name="Arus P."/>
            <person name="Orellana A."/>
            <person name="Wells C."/>
            <person name="Main D."/>
            <person name="Vizzotto G."/>
            <person name="Silva H."/>
            <person name="Salamini F."/>
            <person name="Schmutz J."/>
            <person name="Morgante M."/>
            <person name="Rokhsar D.S."/>
        </authorList>
    </citation>
    <scope>NUCLEOTIDE SEQUENCE [LARGE SCALE GENOMIC DNA]</scope>
    <source>
        <strain evidence="8">cv. Nemared</strain>
    </source>
</reference>
<dbReference type="Pfam" id="PF14226">
    <property type="entry name" value="DIOX_N"/>
    <property type="match status" value="1"/>
</dbReference>
<evidence type="ECO:0000256" key="2">
    <source>
        <dbReference type="ARBA" id="ARBA00022723"/>
    </source>
</evidence>
<keyword evidence="4 5" id="KW-0408">Iron</keyword>
<evidence type="ECO:0000256" key="3">
    <source>
        <dbReference type="ARBA" id="ARBA00022896"/>
    </source>
</evidence>
<keyword evidence="8" id="KW-1185">Reference proteome</keyword>
<name>A0A251NW00_PRUPE</name>
<protein>
    <recommendedName>
        <fullName evidence="6">Fe2OG dioxygenase domain-containing protein</fullName>
    </recommendedName>
</protein>
<organism evidence="7 8">
    <name type="scientific">Prunus persica</name>
    <name type="common">Peach</name>
    <name type="synonym">Amygdalus persica</name>
    <dbReference type="NCBI Taxonomy" id="3760"/>
    <lineage>
        <taxon>Eukaryota</taxon>
        <taxon>Viridiplantae</taxon>
        <taxon>Streptophyta</taxon>
        <taxon>Embryophyta</taxon>
        <taxon>Tracheophyta</taxon>
        <taxon>Spermatophyta</taxon>
        <taxon>Magnoliopsida</taxon>
        <taxon>eudicotyledons</taxon>
        <taxon>Gunneridae</taxon>
        <taxon>Pentapetalae</taxon>
        <taxon>rosids</taxon>
        <taxon>fabids</taxon>
        <taxon>Rosales</taxon>
        <taxon>Rosaceae</taxon>
        <taxon>Amygdaloideae</taxon>
        <taxon>Amygdaleae</taxon>
        <taxon>Prunus</taxon>
    </lineage>
</organism>
<dbReference type="SUPFAM" id="SSF51197">
    <property type="entry name" value="Clavaminate synthase-like"/>
    <property type="match status" value="1"/>
</dbReference>
<dbReference type="Gene3D" id="2.60.120.330">
    <property type="entry name" value="B-lactam Antibiotic, Isopenicillin N Synthase, Chain"/>
    <property type="match status" value="1"/>
</dbReference>
<keyword evidence="5" id="KW-0560">Oxidoreductase</keyword>
<dbReference type="PRINTS" id="PR00682">
    <property type="entry name" value="IPNSYNTHASE"/>
</dbReference>
<dbReference type="SMR" id="A0A251NW00"/>
<evidence type="ECO:0000313" key="7">
    <source>
        <dbReference type="EMBL" id="ONI03468.1"/>
    </source>
</evidence>
<dbReference type="AlphaFoldDB" id="A0A251NW00"/>
<keyword evidence="3" id="KW-0847">Vitamin C</keyword>
<dbReference type="PROSITE" id="PS51471">
    <property type="entry name" value="FE2OG_OXY"/>
    <property type="match status" value="1"/>
</dbReference>
<dbReference type="PANTHER" id="PTHR47991">
    <property type="entry name" value="OXOGLUTARATE/IRON-DEPENDENT DIOXYGENASE"/>
    <property type="match status" value="1"/>
</dbReference>
<dbReference type="InterPro" id="IPR026992">
    <property type="entry name" value="DIOX_N"/>
</dbReference>
<dbReference type="OrthoDB" id="1151538at2759"/>
<evidence type="ECO:0000256" key="1">
    <source>
        <dbReference type="ARBA" id="ARBA00008056"/>
    </source>
</evidence>
<dbReference type="Pfam" id="PF03171">
    <property type="entry name" value="2OG-FeII_Oxy"/>
    <property type="match status" value="1"/>
</dbReference>
<evidence type="ECO:0000256" key="4">
    <source>
        <dbReference type="ARBA" id="ARBA00023004"/>
    </source>
</evidence>
<evidence type="ECO:0000313" key="8">
    <source>
        <dbReference type="Proteomes" id="UP000006882"/>
    </source>
</evidence>
<dbReference type="GO" id="GO:0046872">
    <property type="term" value="F:metal ion binding"/>
    <property type="evidence" value="ECO:0007669"/>
    <property type="project" value="UniProtKB-KW"/>
</dbReference>
<dbReference type="InterPro" id="IPR027443">
    <property type="entry name" value="IPNS-like_sf"/>
</dbReference>
<dbReference type="InterPro" id="IPR050295">
    <property type="entry name" value="Plant_2OG-oxidoreductases"/>
</dbReference>
<keyword evidence="2 5" id="KW-0479">Metal-binding</keyword>
<evidence type="ECO:0000259" key="6">
    <source>
        <dbReference type="PROSITE" id="PS51471"/>
    </source>
</evidence>
<comment type="similarity">
    <text evidence="1 5">Belongs to the iron/ascorbate-dependent oxidoreductase family.</text>
</comment>
<dbReference type="Gramene" id="ONI03468">
    <property type="protein sequence ID" value="ONI03468"/>
    <property type="gene ID" value="PRUPE_6G258700"/>
</dbReference>
<dbReference type="InterPro" id="IPR044861">
    <property type="entry name" value="IPNS-like_FE2OG_OXY"/>
</dbReference>